<dbReference type="GO" id="GO:0009134">
    <property type="term" value="P:nucleoside diphosphate catabolic process"/>
    <property type="evidence" value="ECO:0007669"/>
    <property type="project" value="TreeGrafter"/>
</dbReference>
<keyword evidence="5" id="KW-1185">Reference proteome</keyword>
<dbReference type="InterPro" id="IPR000407">
    <property type="entry name" value="GDA1_CD39_NTPase"/>
</dbReference>
<dbReference type="AlphaFoldDB" id="A0A498ILW2"/>
<dbReference type="Gene3D" id="3.30.420.150">
    <property type="entry name" value="Exopolyphosphatase. Domain 2"/>
    <property type="match status" value="1"/>
</dbReference>
<dbReference type="GO" id="GO:0016020">
    <property type="term" value="C:membrane"/>
    <property type="evidence" value="ECO:0007669"/>
    <property type="project" value="TreeGrafter"/>
</dbReference>
<evidence type="ECO:0008006" key="6">
    <source>
        <dbReference type="Google" id="ProtNLM"/>
    </source>
</evidence>
<evidence type="ECO:0000313" key="4">
    <source>
        <dbReference type="EMBL" id="RXH82213.1"/>
    </source>
</evidence>
<dbReference type="Proteomes" id="UP000290289">
    <property type="component" value="Chromosome 12"/>
</dbReference>
<comment type="caution">
    <text evidence="4">The sequence shown here is derived from an EMBL/GenBank/DDBJ whole genome shotgun (WGS) entry which is preliminary data.</text>
</comment>
<evidence type="ECO:0000256" key="1">
    <source>
        <dbReference type="ARBA" id="ARBA00009283"/>
    </source>
</evidence>
<reference evidence="4 5" key="1">
    <citation type="submission" date="2018-10" db="EMBL/GenBank/DDBJ databases">
        <title>A high-quality apple genome assembly.</title>
        <authorList>
            <person name="Hu J."/>
        </authorList>
    </citation>
    <scope>NUCLEOTIDE SEQUENCE [LARGE SCALE GENOMIC DNA]</scope>
    <source>
        <strain evidence="5">cv. HFTH1</strain>
        <tissue evidence="4">Young leaf</tissue>
    </source>
</reference>
<dbReference type="PANTHER" id="PTHR11782">
    <property type="entry name" value="ADENOSINE/GUANOSINE DIPHOSPHATASE"/>
    <property type="match status" value="1"/>
</dbReference>
<evidence type="ECO:0000256" key="3">
    <source>
        <dbReference type="PIRSR" id="PIRSR600407-2"/>
    </source>
</evidence>
<feature type="binding site" evidence="3">
    <location>
        <begin position="11"/>
        <end position="15"/>
    </location>
    <ligand>
        <name>ATP</name>
        <dbReference type="ChEBI" id="CHEBI:30616"/>
    </ligand>
</feature>
<keyword evidence="3" id="KW-0067">ATP-binding</keyword>
<dbReference type="GO" id="GO:0005524">
    <property type="term" value="F:ATP binding"/>
    <property type="evidence" value="ECO:0007669"/>
    <property type="project" value="UniProtKB-KW"/>
</dbReference>
<comment type="similarity">
    <text evidence="1">Belongs to the GDA1/CD39 NTPase family.</text>
</comment>
<keyword evidence="3" id="KW-0547">Nucleotide-binding</keyword>
<dbReference type="GO" id="GO:0017110">
    <property type="term" value="F:nucleoside diphosphate phosphatase activity"/>
    <property type="evidence" value="ECO:0007669"/>
    <property type="project" value="TreeGrafter"/>
</dbReference>
<keyword evidence="2" id="KW-0378">Hydrolase</keyword>
<organism evidence="4 5">
    <name type="scientific">Malus domestica</name>
    <name type="common">Apple</name>
    <name type="synonym">Pyrus malus</name>
    <dbReference type="NCBI Taxonomy" id="3750"/>
    <lineage>
        <taxon>Eukaryota</taxon>
        <taxon>Viridiplantae</taxon>
        <taxon>Streptophyta</taxon>
        <taxon>Embryophyta</taxon>
        <taxon>Tracheophyta</taxon>
        <taxon>Spermatophyta</taxon>
        <taxon>Magnoliopsida</taxon>
        <taxon>eudicotyledons</taxon>
        <taxon>Gunneridae</taxon>
        <taxon>Pentapetalae</taxon>
        <taxon>rosids</taxon>
        <taxon>fabids</taxon>
        <taxon>Rosales</taxon>
        <taxon>Rosaceae</taxon>
        <taxon>Amygdaloideae</taxon>
        <taxon>Maleae</taxon>
        <taxon>Malus</taxon>
    </lineage>
</organism>
<protein>
    <recommendedName>
        <fullName evidence="6">Apyrase</fullName>
    </recommendedName>
</protein>
<accession>A0A498ILW2</accession>
<proteinExistence type="inferred from homology"/>
<name>A0A498ILW2_MALDO</name>
<dbReference type="PANTHER" id="PTHR11782:SF3">
    <property type="entry name" value="APYRASE 6-RELATED"/>
    <property type="match status" value="1"/>
</dbReference>
<sequence length="77" mass="8475">MQTTGIIELGGASAQVTFVSSEPVPPEFSRAVKFGNVTYNLYNHSFLHFGQNVAYDSLKEGIVSGDFDSEAWLLYLI</sequence>
<evidence type="ECO:0000256" key="2">
    <source>
        <dbReference type="ARBA" id="ARBA00022801"/>
    </source>
</evidence>
<dbReference type="EMBL" id="RDQH01000338">
    <property type="protein sequence ID" value="RXH82213.1"/>
    <property type="molecule type" value="Genomic_DNA"/>
</dbReference>
<gene>
    <name evidence="4" type="ORF">DVH24_036554</name>
</gene>
<dbReference type="Pfam" id="PF01150">
    <property type="entry name" value="GDA1_CD39"/>
    <property type="match status" value="1"/>
</dbReference>
<evidence type="ECO:0000313" key="5">
    <source>
        <dbReference type="Proteomes" id="UP000290289"/>
    </source>
</evidence>